<feature type="chain" id="PRO_5025548124" description="Invasion associated locus B family protein" evidence="2">
    <location>
        <begin position="30"/>
        <end position="186"/>
    </location>
</feature>
<evidence type="ECO:0000313" key="4">
    <source>
        <dbReference type="Proteomes" id="UP000305131"/>
    </source>
</evidence>
<gene>
    <name evidence="3" type="ORF">FBQ73_07505</name>
</gene>
<proteinExistence type="predicted"/>
<feature type="compositionally biased region" description="Basic and acidic residues" evidence="1">
    <location>
        <begin position="31"/>
        <end position="51"/>
    </location>
</feature>
<protein>
    <recommendedName>
        <fullName evidence="5">Invasion associated locus B family protein</fullName>
    </recommendedName>
</protein>
<dbReference type="EMBL" id="VAUP01000015">
    <property type="protein sequence ID" value="TLX43934.1"/>
    <property type="molecule type" value="Genomic_DNA"/>
</dbReference>
<feature type="region of interest" description="Disordered" evidence="1">
    <location>
        <begin position="30"/>
        <end position="51"/>
    </location>
</feature>
<evidence type="ECO:0008006" key="5">
    <source>
        <dbReference type="Google" id="ProtNLM"/>
    </source>
</evidence>
<name>A0A6C1KLH8_XANAU</name>
<sequence>MGAWNVSRMAVATALAVMLASLTAMPVTAAPKDKAKTEAKKPDAKKPEAKPDPRVWVLAKAEDTYVLRYGTPRAPDPVFAVACQPGAQLIQFTVEAASGKVKAGDGVALTLVAGKRRLELAASAFRAATEGRVVVEAAVSLDGRVLDLFTEGETLIVRMPGASESYPLAGAKAKLADFRRVCLTGR</sequence>
<dbReference type="OrthoDB" id="8449444at2"/>
<dbReference type="GeneID" id="95773298"/>
<dbReference type="RefSeq" id="WP_138398843.1">
    <property type="nucleotide sequence ID" value="NZ_JBAFVI010000001.1"/>
</dbReference>
<reference evidence="3 4" key="1">
    <citation type="submission" date="2019-05" db="EMBL/GenBank/DDBJ databases">
        <authorList>
            <person name="Zhou X."/>
        </authorList>
    </citation>
    <scope>NUCLEOTIDE SEQUENCE [LARGE SCALE GENOMIC DNA]</scope>
    <source>
        <strain evidence="3 4">DSM 432</strain>
    </source>
</reference>
<comment type="caution">
    <text evidence="3">The sequence shown here is derived from an EMBL/GenBank/DDBJ whole genome shotgun (WGS) entry which is preliminary data.</text>
</comment>
<accession>A0A6C1KLH8</accession>
<evidence type="ECO:0000256" key="1">
    <source>
        <dbReference type="SAM" id="MobiDB-lite"/>
    </source>
</evidence>
<dbReference type="Proteomes" id="UP000305131">
    <property type="component" value="Unassembled WGS sequence"/>
</dbReference>
<organism evidence="3 4">
    <name type="scientific">Xanthobacter autotrophicus</name>
    <dbReference type="NCBI Taxonomy" id="280"/>
    <lineage>
        <taxon>Bacteria</taxon>
        <taxon>Pseudomonadati</taxon>
        <taxon>Pseudomonadota</taxon>
        <taxon>Alphaproteobacteria</taxon>
        <taxon>Hyphomicrobiales</taxon>
        <taxon>Xanthobacteraceae</taxon>
        <taxon>Xanthobacter</taxon>
    </lineage>
</organism>
<evidence type="ECO:0000256" key="2">
    <source>
        <dbReference type="SAM" id="SignalP"/>
    </source>
</evidence>
<feature type="signal peptide" evidence="2">
    <location>
        <begin position="1"/>
        <end position="29"/>
    </location>
</feature>
<evidence type="ECO:0000313" key="3">
    <source>
        <dbReference type="EMBL" id="TLX43934.1"/>
    </source>
</evidence>
<keyword evidence="2" id="KW-0732">Signal</keyword>
<dbReference type="AlphaFoldDB" id="A0A6C1KLH8"/>